<dbReference type="Proteomes" id="UP000576082">
    <property type="component" value="Unassembled WGS sequence"/>
</dbReference>
<accession>A0A7X9RWL8</accession>
<keyword evidence="2" id="KW-1185">Reference proteome</keyword>
<proteinExistence type="predicted"/>
<organism evidence="1 2">
    <name type="scientific">Flammeovirga aprica JL-4</name>
    <dbReference type="NCBI Taxonomy" id="694437"/>
    <lineage>
        <taxon>Bacteria</taxon>
        <taxon>Pseudomonadati</taxon>
        <taxon>Bacteroidota</taxon>
        <taxon>Cytophagia</taxon>
        <taxon>Cytophagales</taxon>
        <taxon>Flammeovirgaceae</taxon>
        <taxon>Flammeovirga</taxon>
    </lineage>
</organism>
<name>A0A7X9RWL8_9BACT</name>
<sequence length="195" mass="22561">MNTIIILFTIIGISLSSSHHFTFNEACLTNYTAFHTLKREKFTSEDIISKLIEVGFVTIQNDKISFELPFDLHEMDCGAPDCYTTMVRFSIPHQKTILFPPQISVELEEDGCMDNLERYKGEFILKEQTDSFINYYSDELQSNLIIKTGGEVYYYPHEMKKSVSVQQLNEMFESFRFEDEGVAVPYRISKLVSGQ</sequence>
<evidence type="ECO:0000313" key="2">
    <source>
        <dbReference type="Proteomes" id="UP000576082"/>
    </source>
</evidence>
<gene>
    <name evidence="1" type="ORF">HHU12_19055</name>
</gene>
<protein>
    <submittedName>
        <fullName evidence="1">Uncharacterized protein</fullName>
    </submittedName>
</protein>
<evidence type="ECO:0000313" key="1">
    <source>
        <dbReference type="EMBL" id="NME70081.1"/>
    </source>
</evidence>
<reference evidence="1 2" key="1">
    <citation type="submission" date="2020-04" db="EMBL/GenBank/DDBJ databases">
        <title>Flammeovirga sp. SR4, a novel species isolated from seawater.</title>
        <authorList>
            <person name="Wang X."/>
        </authorList>
    </citation>
    <scope>NUCLEOTIDE SEQUENCE [LARGE SCALE GENOMIC DNA]</scope>
    <source>
        <strain evidence="1 2">ATCC 23126</strain>
    </source>
</reference>
<dbReference type="RefSeq" id="WP_169658330.1">
    <property type="nucleotide sequence ID" value="NZ_JABANE010000055.1"/>
</dbReference>
<dbReference type="EMBL" id="JABANE010000055">
    <property type="protein sequence ID" value="NME70081.1"/>
    <property type="molecule type" value="Genomic_DNA"/>
</dbReference>
<comment type="caution">
    <text evidence="1">The sequence shown here is derived from an EMBL/GenBank/DDBJ whole genome shotgun (WGS) entry which is preliminary data.</text>
</comment>
<dbReference type="AlphaFoldDB" id="A0A7X9RWL8"/>